<dbReference type="EMBL" id="NNRL01000159">
    <property type="protein sequence ID" value="OYR12306.1"/>
    <property type="molecule type" value="Genomic_DNA"/>
</dbReference>
<keyword evidence="2" id="KW-0812">Transmembrane</keyword>
<name>A0A256FCB0_9HYPH</name>
<reference evidence="3 4" key="1">
    <citation type="submission" date="2017-07" db="EMBL/GenBank/DDBJ databases">
        <title>Phylogenetic study on the rhizospheric bacterium Ochrobactrum sp. A44.</title>
        <authorList>
            <person name="Krzyzanowska D.M."/>
            <person name="Ossowicki A."/>
            <person name="Rajewska M."/>
            <person name="Maciag T."/>
            <person name="Kaczynski Z."/>
            <person name="Czerwicka M."/>
            <person name="Jafra S."/>
        </authorList>
    </citation>
    <scope>NUCLEOTIDE SEQUENCE [LARGE SCALE GENOMIC DNA]</scope>
    <source>
        <strain evidence="3 4">OgA9a</strain>
    </source>
</reference>
<gene>
    <name evidence="3" type="ORF">CEV33_1089</name>
</gene>
<organism evidence="3 4">
    <name type="scientific">Brucella grignonensis</name>
    <dbReference type="NCBI Taxonomy" id="94627"/>
    <lineage>
        <taxon>Bacteria</taxon>
        <taxon>Pseudomonadati</taxon>
        <taxon>Pseudomonadota</taxon>
        <taxon>Alphaproteobacteria</taxon>
        <taxon>Hyphomicrobiales</taxon>
        <taxon>Brucellaceae</taxon>
        <taxon>Brucella/Ochrobactrum group</taxon>
        <taxon>Brucella</taxon>
    </lineage>
</organism>
<evidence type="ECO:0008006" key="5">
    <source>
        <dbReference type="Google" id="ProtNLM"/>
    </source>
</evidence>
<evidence type="ECO:0000256" key="2">
    <source>
        <dbReference type="SAM" id="Phobius"/>
    </source>
</evidence>
<protein>
    <recommendedName>
        <fullName evidence="5">Zinc-finger protein</fullName>
    </recommendedName>
</protein>
<accession>A0A256FCB0</accession>
<dbReference type="OrthoDB" id="9799456at2"/>
<evidence type="ECO:0000313" key="4">
    <source>
        <dbReference type="Proteomes" id="UP000216478"/>
    </source>
</evidence>
<feature type="region of interest" description="Disordered" evidence="1">
    <location>
        <begin position="1"/>
        <end position="28"/>
    </location>
</feature>
<sequence length="154" mass="16764">MSTLEANSTNSHVQVFGGESRKTARPSRPLGQALWRGFKCRCPHCGEGKLFRAFVKPVDHCSVCGEDYTEQRADDLPAYLTILIVGHIVVGAFMGVEATTNLSLWAHMAIWGPMIVIMSLLLLQPIKGATIGLQWALFMHGFGGQGEGDYGDVT</sequence>
<keyword evidence="2" id="KW-0472">Membrane</keyword>
<feature type="transmembrane region" description="Helical" evidence="2">
    <location>
        <begin position="102"/>
        <end position="123"/>
    </location>
</feature>
<evidence type="ECO:0000256" key="1">
    <source>
        <dbReference type="SAM" id="MobiDB-lite"/>
    </source>
</evidence>
<proteinExistence type="predicted"/>
<dbReference type="NCBIfam" id="NF004633">
    <property type="entry name" value="PRK05978.1"/>
    <property type="match status" value="1"/>
</dbReference>
<dbReference type="RefSeq" id="WP_094540521.1">
    <property type="nucleotide sequence ID" value="NZ_JBHEER010000005.1"/>
</dbReference>
<feature type="transmembrane region" description="Helical" evidence="2">
    <location>
        <begin position="76"/>
        <end position="96"/>
    </location>
</feature>
<comment type="caution">
    <text evidence="3">The sequence shown here is derived from an EMBL/GenBank/DDBJ whole genome shotgun (WGS) entry which is preliminary data.</text>
</comment>
<dbReference type="Pfam" id="PF06170">
    <property type="entry name" value="DUF983"/>
    <property type="match status" value="1"/>
</dbReference>
<keyword evidence="2" id="KW-1133">Transmembrane helix</keyword>
<evidence type="ECO:0000313" key="3">
    <source>
        <dbReference type="EMBL" id="OYR12306.1"/>
    </source>
</evidence>
<dbReference type="Proteomes" id="UP000216478">
    <property type="component" value="Unassembled WGS sequence"/>
</dbReference>
<feature type="compositionally biased region" description="Polar residues" evidence="1">
    <location>
        <begin position="1"/>
        <end position="13"/>
    </location>
</feature>
<keyword evidence="4" id="KW-1185">Reference proteome</keyword>
<dbReference type="InterPro" id="IPR009325">
    <property type="entry name" value="DUF983"/>
</dbReference>
<dbReference type="AlphaFoldDB" id="A0A256FCB0"/>